<evidence type="ECO:0000313" key="12">
    <source>
        <dbReference type="EMBL" id="OQR78188.1"/>
    </source>
</evidence>
<evidence type="ECO:0000256" key="9">
    <source>
        <dbReference type="ARBA" id="ARBA00047899"/>
    </source>
</evidence>
<dbReference type="EC" id="2.7.11.1" evidence="1"/>
<dbReference type="InterPro" id="IPR011009">
    <property type="entry name" value="Kinase-like_dom_sf"/>
</dbReference>
<evidence type="ECO:0000256" key="3">
    <source>
        <dbReference type="ARBA" id="ARBA00022527"/>
    </source>
</evidence>
<keyword evidence="13" id="KW-1185">Reference proteome</keyword>
<protein>
    <recommendedName>
        <fullName evidence="2">Serine/threonine-protein kinase greatwall</fullName>
        <ecNumber evidence="1">2.7.11.1</ecNumber>
    </recommendedName>
    <alternativeName>
        <fullName evidence="8">Microtubule-associated serine/threonine-protein kinase-like</fullName>
    </alternativeName>
</protein>
<proteinExistence type="predicted"/>
<evidence type="ECO:0000256" key="4">
    <source>
        <dbReference type="ARBA" id="ARBA00022679"/>
    </source>
</evidence>
<evidence type="ECO:0000256" key="5">
    <source>
        <dbReference type="ARBA" id="ARBA00022741"/>
    </source>
</evidence>
<dbReference type="Proteomes" id="UP000192247">
    <property type="component" value="Unassembled WGS sequence"/>
</dbReference>
<evidence type="ECO:0000256" key="1">
    <source>
        <dbReference type="ARBA" id="ARBA00012513"/>
    </source>
</evidence>
<dbReference type="STRING" id="418985.A0A1V9XXV2"/>
<dbReference type="Gene3D" id="1.10.510.10">
    <property type="entry name" value="Transferase(Phosphotransferase) domain 1"/>
    <property type="match status" value="1"/>
</dbReference>
<evidence type="ECO:0000256" key="8">
    <source>
        <dbReference type="ARBA" id="ARBA00033099"/>
    </source>
</evidence>
<dbReference type="OrthoDB" id="6499006at2759"/>
<dbReference type="PANTHER" id="PTHR24356">
    <property type="entry name" value="SERINE/THREONINE-PROTEIN KINASE"/>
    <property type="match status" value="1"/>
</dbReference>
<comment type="catalytic activity">
    <reaction evidence="10">
        <text>L-seryl-[protein] + ATP = O-phospho-L-seryl-[protein] + ADP + H(+)</text>
        <dbReference type="Rhea" id="RHEA:17989"/>
        <dbReference type="Rhea" id="RHEA-COMP:9863"/>
        <dbReference type="Rhea" id="RHEA-COMP:11604"/>
        <dbReference type="ChEBI" id="CHEBI:15378"/>
        <dbReference type="ChEBI" id="CHEBI:29999"/>
        <dbReference type="ChEBI" id="CHEBI:30616"/>
        <dbReference type="ChEBI" id="CHEBI:83421"/>
        <dbReference type="ChEBI" id="CHEBI:456216"/>
        <dbReference type="EC" id="2.7.11.1"/>
    </reaction>
</comment>
<keyword evidence="3" id="KW-0723">Serine/threonine-protein kinase</keyword>
<feature type="non-terminal residue" evidence="12">
    <location>
        <position position="548"/>
    </location>
</feature>
<dbReference type="InterPro" id="IPR000719">
    <property type="entry name" value="Prot_kinase_dom"/>
</dbReference>
<comment type="catalytic activity">
    <reaction evidence="9">
        <text>L-threonyl-[protein] + ATP = O-phospho-L-threonyl-[protein] + ADP + H(+)</text>
        <dbReference type="Rhea" id="RHEA:46608"/>
        <dbReference type="Rhea" id="RHEA-COMP:11060"/>
        <dbReference type="Rhea" id="RHEA-COMP:11605"/>
        <dbReference type="ChEBI" id="CHEBI:15378"/>
        <dbReference type="ChEBI" id="CHEBI:30013"/>
        <dbReference type="ChEBI" id="CHEBI:30616"/>
        <dbReference type="ChEBI" id="CHEBI:61977"/>
        <dbReference type="ChEBI" id="CHEBI:456216"/>
        <dbReference type="EC" id="2.7.11.1"/>
    </reaction>
</comment>
<evidence type="ECO:0000256" key="10">
    <source>
        <dbReference type="ARBA" id="ARBA00048679"/>
    </source>
</evidence>
<dbReference type="InParanoid" id="A0A1V9XXV2"/>
<keyword evidence="4" id="KW-0808">Transferase</keyword>
<sequence>MDFANAEKVVTRDELLRELRRRMRCSMKLLNLRRPKTVMTVQYALRSFIKRESRLPVDRLPREQFVTQQVILVGSFMLRGLQDSTLTFLDLREDLGNLVYLLDFLNLRFPRDAGILQTYIYTLLSIVEELCGLLEKAAQVTRTDWQAVKSTFQYAEIAQPVQIKAGVPRLADIEVVRHLGSGGFGAVYKVRIGGQTMGGKLIPIERMHVPRHACIDKVVASMINSPYVVKYYSCFATDQAYVTLMEYIRGVDLNRVIKQGDPLEDNFIAIILGQLGLAVQYLHFRGFIHRDIKPTNMMVLPGGRMKLIDLDTCKVCTSLYGNGYTRTFRRRTFAEFNDMESIGTRVFLSPEVLSLEPYGRATDWWAMGVTAYVMGTGRLPFRGNEEEAKKLIKNVEYRSPDERPALKALIERLLQKSPRRRLSSGRFEEYQHHPYFEEVDWSHLDDSNLCNVKALEILMKIDDDGEWSALEGKKRRKGKKDRKPQLTFTEIADIDKHQGIYTFSTDLFRNFLRDIGNGTEPRTNITDEPSDVVTNFSEKRQRASYRFK</sequence>
<keyword evidence="7" id="KW-0067">ATP-binding</keyword>
<dbReference type="PROSITE" id="PS00108">
    <property type="entry name" value="PROTEIN_KINASE_ST"/>
    <property type="match status" value="1"/>
</dbReference>
<dbReference type="EMBL" id="MNPL01002536">
    <property type="protein sequence ID" value="OQR78188.1"/>
    <property type="molecule type" value="Genomic_DNA"/>
</dbReference>
<evidence type="ECO:0000313" key="13">
    <source>
        <dbReference type="Proteomes" id="UP000192247"/>
    </source>
</evidence>
<reference evidence="12 13" key="1">
    <citation type="journal article" date="2017" name="Gigascience">
        <title>Draft genome of the honey bee ectoparasitic mite, Tropilaelaps mercedesae, is shaped by the parasitic life history.</title>
        <authorList>
            <person name="Dong X."/>
            <person name="Armstrong S.D."/>
            <person name="Xia D."/>
            <person name="Makepeace B.L."/>
            <person name="Darby A.C."/>
            <person name="Kadowaki T."/>
        </authorList>
    </citation>
    <scope>NUCLEOTIDE SEQUENCE [LARGE SCALE GENOMIC DNA]</scope>
    <source>
        <strain evidence="12">Wuxi-XJTLU</strain>
    </source>
</reference>
<feature type="domain" description="Protein kinase" evidence="11">
    <location>
        <begin position="173"/>
        <end position="436"/>
    </location>
</feature>
<dbReference type="SUPFAM" id="SSF56112">
    <property type="entry name" value="Protein kinase-like (PK-like)"/>
    <property type="match status" value="1"/>
</dbReference>
<evidence type="ECO:0000256" key="6">
    <source>
        <dbReference type="ARBA" id="ARBA00022777"/>
    </source>
</evidence>
<evidence type="ECO:0000259" key="11">
    <source>
        <dbReference type="PROSITE" id="PS50011"/>
    </source>
</evidence>
<comment type="caution">
    <text evidence="12">The sequence shown here is derived from an EMBL/GenBank/DDBJ whole genome shotgun (WGS) entry which is preliminary data.</text>
</comment>
<dbReference type="Pfam" id="PF00069">
    <property type="entry name" value="Pkinase"/>
    <property type="match status" value="1"/>
</dbReference>
<name>A0A1V9XXV2_9ACAR</name>
<accession>A0A1V9XXV2</accession>
<evidence type="ECO:0000256" key="7">
    <source>
        <dbReference type="ARBA" id="ARBA00022840"/>
    </source>
</evidence>
<evidence type="ECO:0000256" key="2">
    <source>
        <dbReference type="ARBA" id="ARBA00022148"/>
    </source>
</evidence>
<dbReference type="SMART" id="SM00220">
    <property type="entry name" value="S_TKc"/>
    <property type="match status" value="1"/>
</dbReference>
<dbReference type="PROSITE" id="PS50011">
    <property type="entry name" value="PROTEIN_KINASE_DOM"/>
    <property type="match status" value="1"/>
</dbReference>
<dbReference type="AlphaFoldDB" id="A0A1V9XXV2"/>
<organism evidence="12 13">
    <name type="scientific">Tropilaelaps mercedesae</name>
    <dbReference type="NCBI Taxonomy" id="418985"/>
    <lineage>
        <taxon>Eukaryota</taxon>
        <taxon>Metazoa</taxon>
        <taxon>Ecdysozoa</taxon>
        <taxon>Arthropoda</taxon>
        <taxon>Chelicerata</taxon>
        <taxon>Arachnida</taxon>
        <taxon>Acari</taxon>
        <taxon>Parasitiformes</taxon>
        <taxon>Mesostigmata</taxon>
        <taxon>Gamasina</taxon>
        <taxon>Dermanyssoidea</taxon>
        <taxon>Laelapidae</taxon>
        <taxon>Tropilaelaps</taxon>
    </lineage>
</organism>
<dbReference type="PANTHER" id="PTHR24356:SF1">
    <property type="entry name" value="SERINE_THREONINE-PROTEIN KINASE GREATWALL"/>
    <property type="match status" value="1"/>
</dbReference>
<keyword evidence="5" id="KW-0547">Nucleotide-binding</keyword>
<dbReference type="GO" id="GO:0004674">
    <property type="term" value="F:protein serine/threonine kinase activity"/>
    <property type="evidence" value="ECO:0007669"/>
    <property type="project" value="UniProtKB-KW"/>
</dbReference>
<dbReference type="GO" id="GO:0005524">
    <property type="term" value="F:ATP binding"/>
    <property type="evidence" value="ECO:0007669"/>
    <property type="project" value="UniProtKB-KW"/>
</dbReference>
<dbReference type="InterPro" id="IPR050236">
    <property type="entry name" value="Ser_Thr_kinase_AGC"/>
</dbReference>
<gene>
    <name evidence="12" type="ORF">BIW11_06566</name>
</gene>
<dbReference type="Gene3D" id="3.30.200.20">
    <property type="entry name" value="Phosphorylase Kinase, domain 1"/>
    <property type="match status" value="1"/>
</dbReference>
<keyword evidence="6 12" id="KW-0418">Kinase</keyword>
<dbReference type="InterPro" id="IPR008271">
    <property type="entry name" value="Ser/Thr_kinase_AS"/>
</dbReference>